<dbReference type="EMBL" id="KZ305126">
    <property type="protein sequence ID" value="PIA25630.1"/>
    <property type="molecule type" value="Genomic_DNA"/>
</dbReference>
<dbReference type="InterPro" id="IPR056139">
    <property type="entry name" value="DUF7722"/>
</dbReference>
<dbReference type="OrthoDB" id="1932905at2759"/>
<gene>
    <name evidence="2" type="ORF">AQUCO_11000037v1</name>
</gene>
<dbReference type="AlphaFoldDB" id="A0A2G5C2X5"/>
<dbReference type="Pfam" id="PF24847">
    <property type="entry name" value="DUF7722"/>
    <property type="match status" value="1"/>
</dbReference>
<evidence type="ECO:0000313" key="2">
    <source>
        <dbReference type="EMBL" id="PIA25630.1"/>
    </source>
</evidence>
<proteinExistence type="predicted"/>
<dbReference type="InParanoid" id="A0A2G5C2X5"/>
<protein>
    <recommendedName>
        <fullName evidence="1">DUF7722 domain-containing protein</fullName>
    </recommendedName>
</protein>
<keyword evidence="3" id="KW-1185">Reference proteome</keyword>
<evidence type="ECO:0000259" key="1">
    <source>
        <dbReference type="Pfam" id="PF24847"/>
    </source>
</evidence>
<evidence type="ECO:0000313" key="3">
    <source>
        <dbReference type="Proteomes" id="UP000230069"/>
    </source>
</evidence>
<dbReference type="STRING" id="218851.A0A2G5C2X5"/>
<reference evidence="2 3" key="1">
    <citation type="submission" date="2017-09" db="EMBL/GenBank/DDBJ databases">
        <title>WGS assembly of Aquilegia coerulea Goldsmith.</title>
        <authorList>
            <person name="Hodges S."/>
            <person name="Kramer E."/>
            <person name="Nordborg M."/>
            <person name="Tomkins J."/>
            <person name="Borevitz J."/>
            <person name="Derieg N."/>
            <person name="Yan J."/>
            <person name="Mihaltcheva S."/>
            <person name="Hayes R.D."/>
            <person name="Rokhsar D."/>
        </authorList>
    </citation>
    <scope>NUCLEOTIDE SEQUENCE [LARGE SCALE GENOMIC DNA]</scope>
    <source>
        <strain evidence="3">cv. Goldsmith</strain>
    </source>
</reference>
<sequence length="121" mass="14086">MALRWLVHSVCTSAFGYPTAKDDLFNTNGDQLVYKKSTMNLKCTDVSESFIKEEETCGKGKCCPTMFQMPLHYPRYKKADYEKMEEWKVDMLLKEYGICCVGTLDEKRSFAMGTFLWPDQY</sequence>
<dbReference type="PANTHER" id="PTHR33513">
    <property type="entry name" value="OS06G0523300 PROTEIN"/>
    <property type="match status" value="1"/>
</dbReference>
<feature type="domain" description="DUF7722" evidence="1">
    <location>
        <begin position="73"/>
        <end position="118"/>
    </location>
</feature>
<name>A0A2G5C2X5_AQUCA</name>
<dbReference type="FunCoup" id="A0A2G5C2X5">
    <property type="interactions" value="25"/>
</dbReference>
<organism evidence="2 3">
    <name type="scientific">Aquilegia coerulea</name>
    <name type="common">Rocky mountain columbine</name>
    <dbReference type="NCBI Taxonomy" id="218851"/>
    <lineage>
        <taxon>Eukaryota</taxon>
        <taxon>Viridiplantae</taxon>
        <taxon>Streptophyta</taxon>
        <taxon>Embryophyta</taxon>
        <taxon>Tracheophyta</taxon>
        <taxon>Spermatophyta</taxon>
        <taxon>Magnoliopsida</taxon>
        <taxon>Ranunculales</taxon>
        <taxon>Ranunculaceae</taxon>
        <taxon>Thalictroideae</taxon>
        <taxon>Aquilegia</taxon>
    </lineage>
</organism>
<dbReference type="Proteomes" id="UP000230069">
    <property type="component" value="Unassembled WGS sequence"/>
</dbReference>
<dbReference type="PANTHER" id="PTHR33513:SF21">
    <property type="entry name" value="JMJN DOMAIN-CONTAINING PROTEIN"/>
    <property type="match status" value="1"/>
</dbReference>
<accession>A0A2G5C2X5</accession>